<dbReference type="GO" id="GO:0016301">
    <property type="term" value="F:kinase activity"/>
    <property type="evidence" value="ECO:0007669"/>
    <property type="project" value="UniProtKB-KW"/>
</dbReference>
<sequence>MIANQKSMQKTKSILIKLRKMKLALFSHCAIDTITLDGNNYEQIGGASCYCGITAREFKFDVDLFTKFGPDFPKQYLSEHDIHFQNSESEKNTTKFAISITGSDRTLMLENECEQIDYFQSDADAHLVSPIYHEISDEVFKKIKNDSNFLFVDPQGFLRRKDSKNNIFLDKTDLDLSDVDAIKVNPEESQQIVNGTHDEMMLALQKKGVEHVILTNKTNVSLLVKDKIYSITLPNRQIYDTTGIGDIFCAAFTCTMLKEKDFLWALCFAGGAAQAALESNKVGLQKIPKKGAIQNNASYFYNLVKFRDI</sequence>
<dbReference type="eggNOG" id="arCOG00016">
    <property type="taxonomic scope" value="Archaea"/>
</dbReference>
<evidence type="ECO:0000259" key="4">
    <source>
        <dbReference type="Pfam" id="PF00294"/>
    </source>
</evidence>
<dbReference type="InterPro" id="IPR011611">
    <property type="entry name" value="PfkB_dom"/>
</dbReference>
<protein>
    <submittedName>
        <fullName evidence="5">Ribokinase-like domain-containing protein</fullName>
    </submittedName>
</protein>
<organism evidence="5 6">
    <name type="scientific">Candidatus Nitrosopumilus sediminis</name>
    <dbReference type="NCBI Taxonomy" id="1229909"/>
    <lineage>
        <taxon>Archaea</taxon>
        <taxon>Nitrososphaerota</taxon>
        <taxon>Nitrososphaeria</taxon>
        <taxon>Nitrosopumilales</taxon>
        <taxon>Nitrosopumilaceae</taxon>
        <taxon>Nitrosopumilus</taxon>
    </lineage>
</organism>
<dbReference type="HOGENOM" id="CLU_961782_0_0_2"/>
<evidence type="ECO:0000313" key="6">
    <source>
        <dbReference type="Proteomes" id="UP000006100"/>
    </source>
</evidence>
<comment type="similarity">
    <text evidence="1">Belongs to the carbohydrate kinase PfkB family.</text>
</comment>
<dbReference type="InterPro" id="IPR050306">
    <property type="entry name" value="PfkB_Carbo_kinase"/>
</dbReference>
<gene>
    <name evidence="5" type="ORF">NSED_05150</name>
</gene>
<dbReference type="EMBL" id="CP003843">
    <property type="protein sequence ID" value="AFS82834.1"/>
    <property type="molecule type" value="Genomic_DNA"/>
</dbReference>
<dbReference type="PATRIC" id="fig|1229909.8.peg.1126"/>
<evidence type="ECO:0000256" key="2">
    <source>
        <dbReference type="ARBA" id="ARBA00022679"/>
    </source>
</evidence>
<dbReference type="InterPro" id="IPR029056">
    <property type="entry name" value="Ribokinase-like"/>
</dbReference>
<dbReference type="AlphaFoldDB" id="K0BBH3"/>
<evidence type="ECO:0000256" key="1">
    <source>
        <dbReference type="ARBA" id="ARBA00010688"/>
    </source>
</evidence>
<keyword evidence="6" id="KW-1185">Reference proteome</keyword>
<dbReference type="Pfam" id="PF00294">
    <property type="entry name" value="PfkB"/>
    <property type="match status" value="1"/>
</dbReference>
<keyword evidence="2" id="KW-0808">Transferase</keyword>
<dbReference type="Gene3D" id="3.40.1190.20">
    <property type="match status" value="1"/>
</dbReference>
<keyword evidence="3 5" id="KW-0418">Kinase</keyword>
<dbReference type="Proteomes" id="UP000006100">
    <property type="component" value="Chromosome"/>
</dbReference>
<accession>K0BBH3</accession>
<dbReference type="PANTHER" id="PTHR43085">
    <property type="entry name" value="HEXOKINASE FAMILY MEMBER"/>
    <property type="match status" value="1"/>
</dbReference>
<dbReference type="PANTHER" id="PTHR43085:SF57">
    <property type="entry name" value="CARBOHYDRATE KINASE PFKB DOMAIN-CONTAINING PROTEIN"/>
    <property type="match status" value="1"/>
</dbReference>
<reference evidence="5 6" key="1">
    <citation type="journal article" date="2012" name="J. Bacteriol.">
        <title>Draft Genome Sequence of an Ammonia-Oxidizing Archaeon, "Candidatus Nitrosopumilus sediminis" AR2, from Svalbard in the Arctic Circle.</title>
        <authorList>
            <person name="Park S.J."/>
            <person name="Kim J.G."/>
            <person name="Jung M.Y."/>
            <person name="Kim S.J."/>
            <person name="Cha I.T."/>
            <person name="Ghai R."/>
            <person name="Martin-Cuadrado A.B."/>
            <person name="Rodriguez-Valera F."/>
            <person name="Rhee S.K."/>
        </authorList>
    </citation>
    <scope>NUCLEOTIDE SEQUENCE [LARGE SCALE GENOMIC DNA]</scope>
    <source>
        <strain evidence="5 6">AR2</strain>
    </source>
</reference>
<dbReference type="KEGG" id="nir:NSED_05150"/>
<name>K0BBH3_9ARCH</name>
<dbReference type="SUPFAM" id="SSF53613">
    <property type="entry name" value="Ribokinase-like"/>
    <property type="match status" value="1"/>
</dbReference>
<feature type="domain" description="Carbohydrate kinase PfkB" evidence="4">
    <location>
        <begin position="108"/>
        <end position="283"/>
    </location>
</feature>
<evidence type="ECO:0000256" key="3">
    <source>
        <dbReference type="ARBA" id="ARBA00022777"/>
    </source>
</evidence>
<proteinExistence type="inferred from homology"/>
<evidence type="ECO:0000313" key="5">
    <source>
        <dbReference type="EMBL" id="AFS82834.1"/>
    </source>
</evidence>
<dbReference type="STRING" id="1229909.NSED_05150"/>